<sequence length="66" mass="7478">MYFLFGFVANESKEPDDSRSSHMCSYRARQITMGLLLRVVVRKMVIELAEAGRVIVLAGIFVVLGW</sequence>
<accession>A0A381UP19</accession>
<name>A0A381UP19_9ZZZZ</name>
<organism evidence="1">
    <name type="scientific">marine metagenome</name>
    <dbReference type="NCBI Taxonomy" id="408172"/>
    <lineage>
        <taxon>unclassified sequences</taxon>
        <taxon>metagenomes</taxon>
        <taxon>ecological metagenomes</taxon>
    </lineage>
</organism>
<dbReference type="AlphaFoldDB" id="A0A381UP19"/>
<gene>
    <name evidence="1" type="ORF">METZ01_LOCUS82222</name>
</gene>
<protein>
    <submittedName>
        <fullName evidence="1">Uncharacterized protein</fullName>
    </submittedName>
</protein>
<reference evidence="1" key="1">
    <citation type="submission" date="2018-05" db="EMBL/GenBank/DDBJ databases">
        <authorList>
            <person name="Lanie J.A."/>
            <person name="Ng W.-L."/>
            <person name="Kazmierczak K.M."/>
            <person name="Andrzejewski T.M."/>
            <person name="Davidsen T.M."/>
            <person name="Wayne K.J."/>
            <person name="Tettelin H."/>
            <person name="Glass J.I."/>
            <person name="Rusch D."/>
            <person name="Podicherti R."/>
            <person name="Tsui H.-C.T."/>
            <person name="Winkler M.E."/>
        </authorList>
    </citation>
    <scope>NUCLEOTIDE SEQUENCE</scope>
</reference>
<proteinExistence type="predicted"/>
<evidence type="ECO:0000313" key="1">
    <source>
        <dbReference type="EMBL" id="SVA29368.1"/>
    </source>
</evidence>
<dbReference type="EMBL" id="UINC01006743">
    <property type="protein sequence ID" value="SVA29368.1"/>
    <property type="molecule type" value="Genomic_DNA"/>
</dbReference>